<evidence type="ECO:0000313" key="2">
    <source>
        <dbReference type="EMBL" id="TNV85597.1"/>
    </source>
</evidence>
<keyword evidence="1" id="KW-0175">Coiled coil</keyword>
<protein>
    <submittedName>
        <fullName evidence="2">Uncharacterized protein</fullName>
    </submittedName>
</protein>
<evidence type="ECO:0000313" key="3">
    <source>
        <dbReference type="Proteomes" id="UP000785679"/>
    </source>
</evidence>
<sequence>MEQQSNSQVKSETKPSSAFGEALVREITGYVEKYSSEITEQMNTLKELEQRMQGFESHIPKMQKRIVGIFKRKPDCVQPSLIASTDYELKPAIKKQCYVNVKALHQAQVQNIDGASDYQVTAKCEDFIAVYSQSKHSSSILRISGTECIFFAQLKSIKVETLFIHDTRMICNKDVFQFQRGRNFEKICELEFKQGLCDGITIDPQVFLFNLDKNATLYVCRFDRDKQGYRRLHSLGLKYRGQRNAHLGAVNLTKIGPQCFCTVSYEAIKFDLVYLTTEDDKLLALIKYGVIPHDIIYNEPNRLDWHDMKMAPDQIHMILQNTLGHITVVDQFKGQPVACFKGQQPCRQFMPRNFDIQSNPVVLVREGHGLVVRDLAGQGYEGALKLPEGVEVLEQVGAGGDGQVTILSINTTTRQLFTLTVRID</sequence>
<name>A0A8J8P0D1_HALGN</name>
<gene>
    <name evidence="2" type="ORF">FGO68_gene17149</name>
</gene>
<dbReference type="EMBL" id="RRYP01001699">
    <property type="protein sequence ID" value="TNV85597.1"/>
    <property type="molecule type" value="Genomic_DNA"/>
</dbReference>
<dbReference type="AlphaFoldDB" id="A0A8J8P0D1"/>
<evidence type="ECO:0000256" key="1">
    <source>
        <dbReference type="SAM" id="Coils"/>
    </source>
</evidence>
<proteinExistence type="predicted"/>
<organism evidence="2 3">
    <name type="scientific">Halteria grandinella</name>
    <dbReference type="NCBI Taxonomy" id="5974"/>
    <lineage>
        <taxon>Eukaryota</taxon>
        <taxon>Sar</taxon>
        <taxon>Alveolata</taxon>
        <taxon>Ciliophora</taxon>
        <taxon>Intramacronucleata</taxon>
        <taxon>Spirotrichea</taxon>
        <taxon>Stichotrichia</taxon>
        <taxon>Sporadotrichida</taxon>
        <taxon>Halteriidae</taxon>
        <taxon>Halteria</taxon>
    </lineage>
</organism>
<feature type="coiled-coil region" evidence="1">
    <location>
        <begin position="31"/>
        <end position="65"/>
    </location>
</feature>
<dbReference type="Proteomes" id="UP000785679">
    <property type="component" value="Unassembled WGS sequence"/>
</dbReference>
<keyword evidence="3" id="KW-1185">Reference proteome</keyword>
<reference evidence="2" key="1">
    <citation type="submission" date="2019-06" db="EMBL/GenBank/DDBJ databases">
        <authorList>
            <person name="Zheng W."/>
        </authorList>
    </citation>
    <scope>NUCLEOTIDE SEQUENCE</scope>
    <source>
        <strain evidence="2">QDHG01</strain>
    </source>
</reference>
<comment type="caution">
    <text evidence="2">The sequence shown here is derived from an EMBL/GenBank/DDBJ whole genome shotgun (WGS) entry which is preliminary data.</text>
</comment>
<accession>A0A8J8P0D1</accession>